<protein>
    <submittedName>
        <fullName evidence="1">Uncharacterized protein</fullName>
    </submittedName>
</protein>
<evidence type="ECO:0000313" key="1">
    <source>
        <dbReference type="EMBL" id="GAA1218172.1"/>
    </source>
</evidence>
<name>A0ABP4GA49_9ACTN</name>
<accession>A0ABP4GA49</accession>
<proteinExistence type="predicted"/>
<comment type="caution">
    <text evidence="1">The sequence shown here is derived from an EMBL/GenBank/DDBJ whole genome shotgun (WGS) entry which is preliminary data.</text>
</comment>
<keyword evidence="2" id="KW-1185">Reference proteome</keyword>
<sequence>MHLKGVFGSVGAMYLVHLRLMVPPDATVPLERVRQLIRVSALPYERVEHVAAHQHAPGRLVVGVYLLADRLEEAEVRAAGLCVRVLAAAPELDCWRLESASVPLVVPFYQRLLSSSDDGGRIGPGPFPSS</sequence>
<dbReference type="Proteomes" id="UP001500037">
    <property type="component" value="Unassembled WGS sequence"/>
</dbReference>
<reference evidence="2" key="1">
    <citation type="journal article" date="2019" name="Int. J. Syst. Evol. Microbiol.">
        <title>The Global Catalogue of Microorganisms (GCM) 10K type strain sequencing project: providing services to taxonomists for standard genome sequencing and annotation.</title>
        <authorList>
            <consortium name="The Broad Institute Genomics Platform"/>
            <consortium name="The Broad Institute Genome Sequencing Center for Infectious Disease"/>
            <person name="Wu L."/>
            <person name="Ma J."/>
        </authorList>
    </citation>
    <scope>NUCLEOTIDE SEQUENCE [LARGE SCALE GENOMIC DNA]</scope>
    <source>
        <strain evidence="2">JCM 13004</strain>
    </source>
</reference>
<dbReference type="EMBL" id="BAAALF010000004">
    <property type="protein sequence ID" value="GAA1218172.1"/>
    <property type="molecule type" value="Genomic_DNA"/>
</dbReference>
<gene>
    <name evidence="1" type="ORF">GCM10009665_05120</name>
</gene>
<evidence type="ECO:0000313" key="2">
    <source>
        <dbReference type="Proteomes" id="UP001500037"/>
    </source>
</evidence>
<organism evidence="1 2">
    <name type="scientific">Kitasatospora nipponensis</name>
    <dbReference type="NCBI Taxonomy" id="258049"/>
    <lineage>
        <taxon>Bacteria</taxon>
        <taxon>Bacillati</taxon>
        <taxon>Actinomycetota</taxon>
        <taxon>Actinomycetes</taxon>
        <taxon>Kitasatosporales</taxon>
        <taxon>Streptomycetaceae</taxon>
        <taxon>Kitasatospora</taxon>
    </lineage>
</organism>